<feature type="region of interest" description="Disordered" evidence="1">
    <location>
        <begin position="67"/>
        <end position="92"/>
    </location>
</feature>
<feature type="compositionally biased region" description="Basic and acidic residues" evidence="1">
    <location>
        <begin position="68"/>
        <end position="80"/>
    </location>
</feature>
<name>A0AAN5D3Z4_9BILA</name>
<evidence type="ECO:0000313" key="3">
    <source>
        <dbReference type="Proteomes" id="UP001328107"/>
    </source>
</evidence>
<accession>A0AAN5D3Z4</accession>
<reference evidence="3" key="1">
    <citation type="submission" date="2022-10" db="EMBL/GenBank/DDBJ databases">
        <title>Genome assembly of Pristionchus species.</title>
        <authorList>
            <person name="Yoshida K."/>
            <person name="Sommer R.J."/>
        </authorList>
    </citation>
    <scope>NUCLEOTIDE SEQUENCE [LARGE SCALE GENOMIC DNA]</scope>
    <source>
        <strain evidence="3">RS5460</strain>
    </source>
</reference>
<dbReference type="EMBL" id="BTRK01000005">
    <property type="protein sequence ID" value="GMR55300.1"/>
    <property type="molecule type" value="Genomic_DNA"/>
</dbReference>
<protein>
    <submittedName>
        <fullName evidence="2">Uncharacterized protein</fullName>
    </submittedName>
</protein>
<organism evidence="2 3">
    <name type="scientific">Pristionchus mayeri</name>
    <dbReference type="NCBI Taxonomy" id="1317129"/>
    <lineage>
        <taxon>Eukaryota</taxon>
        <taxon>Metazoa</taxon>
        <taxon>Ecdysozoa</taxon>
        <taxon>Nematoda</taxon>
        <taxon>Chromadorea</taxon>
        <taxon>Rhabditida</taxon>
        <taxon>Rhabditina</taxon>
        <taxon>Diplogasteromorpha</taxon>
        <taxon>Diplogasteroidea</taxon>
        <taxon>Neodiplogasteridae</taxon>
        <taxon>Pristionchus</taxon>
    </lineage>
</organism>
<sequence length="119" mass="13137">MSGSSPSNHRSESSMDLHCESPTANQKANDDDRRSGEKTPPSLSPPTPFDGHEMDYLCQATGLLSTVDNRKTEKSHETRSNSDSLSWDTIPDPPLERICHHLYNAKEGTDMAHLAMVSL</sequence>
<feature type="non-terminal residue" evidence="2">
    <location>
        <position position="119"/>
    </location>
</feature>
<feature type="compositionally biased region" description="Basic and acidic residues" evidence="1">
    <location>
        <begin position="28"/>
        <end position="37"/>
    </location>
</feature>
<feature type="compositionally biased region" description="Basic and acidic residues" evidence="1">
    <location>
        <begin position="9"/>
        <end position="19"/>
    </location>
</feature>
<evidence type="ECO:0000313" key="2">
    <source>
        <dbReference type="EMBL" id="GMR55300.1"/>
    </source>
</evidence>
<dbReference type="AlphaFoldDB" id="A0AAN5D3Z4"/>
<proteinExistence type="predicted"/>
<feature type="region of interest" description="Disordered" evidence="1">
    <location>
        <begin position="1"/>
        <end position="54"/>
    </location>
</feature>
<keyword evidence="3" id="KW-1185">Reference proteome</keyword>
<comment type="caution">
    <text evidence="2">The sequence shown here is derived from an EMBL/GenBank/DDBJ whole genome shotgun (WGS) entry which is preliminary data.</text>
</comment>
<gene>
    <name evidence="2" type="ORF">PMAYCL1PPCAC_25495</name>
</gene>
<evidence type="ECO:0000256" key="1">
    <source>
        <dbReference type="SAM" id="MobiDB-lite"/>
    </source>
</evidence>
<dbReference type="Proteomes" id="UP001328107">
    <property type="component" value="Unassembled WGS sequence"/>
</dbReference>